<evidence type="ECO:0000259" key="8">
    <source>
        <dbReference type="Pfam" id="PF00924"/>
    </source>
</evidence>
<feature type="signal peptide" evidence="7">
    <location>
        <begin position="1"/>
        <end position="18"/>
    </location>
</feature>
<evidence type="ECO:0000313" key="10">
    <source>
        <dbReference type="Proteomes" id="UP001363151"/>
    </source>
</evidence>
<proteinExistence type="inferred from homology"/>
<accession>A0ABR1G7Y1</accession>
<comment type="subcellular location">
    <subcellularLocation>
        <location evidence="1">Membrane</location>
        <topology evidence="1">Multi-pass membrane protein</topology>
    </subcellularLocation>
</comment>
<dbReference type="SUPFAM" id="SSF50182">
    <property type="entry name" value="Sm-like ribonucleoproteins"/>
    <property type="match status" value="1"/>
</dbReference>
<organism evidence="9 10">
    <name type="scientific">Aureococcus anophagefferens</name>
    <name type="common">Harmful bloom alga</name>
    <dbReference type="NCBI Taxonomy" id="44056"/>
    <lineage>
        <taxon>Eukaryota</taxon>
        <taxon>Sar</taxon>
        <taxon>Stramenopiles</taxon>
        <taxon>Ochrophyta</taxon>
        <taxon>Pelagophyceae</taxon>
        <taxon>Pelagomonadales</taxon>
        <taxon>Pelagomonadaceae</taxon>
        <taxon>Aureococcus</taxon>
    </lineage>
</organism>
<dbReference type="Pfam" id="PF00924">
    <property type="entry name" value="MS_channel_2nd"/>
    <property type="match status" value="1"/>
</dbReference>
<name>A0ABR1G7Y1_AURAN</name>
<dbReference type="InterPro" id="IPR011014">
    <property type="entry name" value="MscS_channel_TM-2"/>
</dbReference>
<keyword evidence="7" id="KW-0732">Signal</keyword>
<keyword evidence="4 6" id="KW-1133">Transmembrane helix</keyword>
<dbReference type="InterPro" id="IPR023408">
    <property type="entry name" value="MscS_beta-dom_sf"/>
</dbReference>
<gene>
    <name evidence="9" type="ORF">SO694_00048252</name>
</gene>
<evidence type="ECO:0000256" key="4">
    <source>
        <dbReference type="ARBA" id="ARBA00022989"/>
    </source>
</evidence>
<dbReference type="SUPFAM" id="SSF82861">
    <property type="entry name" value="Mechanosensitive channel protein MscS (YggB), transmembrane region"/>
    <property type="match status" value="1"/>
</dbReference>
<dbReference type="InterPro" id="IPR010920">
    <property type="entry name" value="LSM_dom_sf"/>
</dbReference>
<dbReference type="PANTHER" id="PTHR30566">
    <property type="entry name" value="YNAI-RELATED MECHANOSENSITIVE ION CHANNEL"/>
    <property type="match status" value="1"/>
</dbReference>
<comment type="caution">
    <text evidence="9">The sequence shown here is derived from an EMBL/GenBank/DDBJ whole genome shotgun (WGS) entry which is preliminary data.</text>
</comment>
<dbReference type="Proteomes" id="UP001363151">
    <property type="component" value="Unassembled WGS sequence"/>
</dbReference>
<evidence type="ECO:0000313" key="9">
    <source>
        <dbReference type="EMBL" id="KAK7249417.1"/>
    </source>
</evidence>
<dbReference type="PANTHER" id="PTHR30566:SF5">
    <property type="entry name" value="MECHANOSENSITIVE ION CHANNEL PROTEIN 1, MITOCHONDRIAL-RELATED"/>
    <property type="match status" value="1"/>
</dbReference>
<keyword evidence="10" id="KW-1185">Reference proteome</keyword>
<evidence type="ECO:0000256" key="2">
    <source>
        <dbReference type="ARBA" id="ARBA00008017"/>
    </source>
</evidence>
<feature type="transmembrane region" description="Helical" evidence="6">
    <location>
        <begin position="172"/>
        <end position="193"/>
    </location>
</feature>
<sequence>MATLRRAAVLLLMAHTAAFTAPRSRAPSLTTARAVAPAVEAFEAFEAAAIVGGAVKLVEGLLKGGGARGETLAAITELVEPLDVLAIALLYAVATPKGLAARASAVARRAAGPLRRGLADDEEKRFRREFSLVRALGRPLRTLFCTWYPLFYAVDLGCAVCRQALGVPVPAFLQPVVAAVGYAFAGGLFVCGLKRVFLARSLSWARRQRARFDTLDRVASAACWALVWTLCLENVCARTGLNLQSVLAFGGVGSVVLGLACQTPLSNVVSGILVAVTDPFEVGDEVDLGDGRAGYVEKMGWYTTEMRGYDNRAITIPNAQIAEATTINYSRVHHQLLKTKLRLRRADAPRVDALVTDIRKTLAATDGAVDDRENKNAIRVYLEGYCPDTGSPEIDVECHYLGSDTDEFLEWREGVLLAIYDAVQRADCELTWKTSLEVRRQFADGVGDV</sequence>
<evidence type="ECO:0000256" key="5">
    <source>
        <dbReference type="ARBA" id="ARBA00023136"/>
    </source>
</evidence>
<evidence type="ECO:0000256" key="6">
    <source>
        <dbReference type="SAM" id="Phobius"/>
    </source>
</evidence>
<dbReference type="InterPro" id="IPR006685">
    <property type="entry name" value="MscS_channel_2nd"/>
</dbReference>
<dbReference type="Gene3D" id="2.30.30.60">
    <property type="match status" value="1"/>
</dbReference>
<evidence type="ECO:0000256" key="3">
    <source>
        <dbReference type="ARBA" id="ARBA00022692"/>
    </source>
</evidence>
<evidence type="ECO:0000256" key="1">
    <source>
        <dbReference type="ARBA" id="ARBA00004141"/>
    </source>
</evidence>
<evidence type="ECO:0000256" key="7">
    <source>
        <dbReference type="SAM" id="SignalP"/>
    </source>
</evidence>
<reference evidence="9 10" key="1">
    <citation type="submission" date="2024-03" db="EMBL/GenBank/DDBJ databases">
        <title>Aureococcus anophagefferens CCMP1851 and Kratosvirus quantuckense: Draft genome of a second virus-susceptible host strain in the model system.</title>
        <authorList>
            <person name="Chase E."/>
            <person name="Truchon A.R."/>
            <person name="Schepens W."/>
            <person name="Wilhelm S.W."/>
        </authorList>
    </citation>
    <scope>NUCLEOTIDE SEQUENCE [LARGE SCALE GENOMIC DNA]</scope>
    <source>
        <strain evidence="9 10">CCMP1851</strain>
    </source>
</reference>
<comment type="similarity">
    <text evidence="2">Belongs to the MscS (TC 1.A.23) family.</text>
</comment>
<keyword evidence="5 6" id="KW-0472">Membrane</keyword>
<dbReference type="EMBL" id="JBBJCI010000079">
    <property type="protein sequence ID" value="KAK7249417.1"/>
    <property type="molecule type" value="Genomic_DNA"/>
</dbReference>
<feature type="domain" description="Mechanosensitive ion channel MscS" evidence="8">
    <location>
        <begin position="264"/>
        <end position="331"/>
    </location>
</feature>
<keyword evidence="3 6" id="KW-0812">Transmembrane</keyword>
<feature type="chain" id="PRO_5047285405" evidence="7">
    <location>
        <begin position="19"/>
        <end position="449"/>
    </location>
</feature>
<protein>
    <submittedName>
        <fullName evidence="9">Mechanosensitive ion channel</fullName>
    </submittedName>
</protein>
<dbReference type="Gene3D" id="1.10.287.1260">
    <property type="match status" value="1"/>
</dbReference>